<dbReference type="Proteomes" id="UP000198863">
    <property type="component" value="Unassembled WGS sequence"/>
</dbReference>
<evidence type="ECO:0000313" key="2">
    <source>
        <dbReference type="Proteomes" id="UP000198863"/>
    </source>
</evidence>
<reference evidence="2" key="1">
    <citation type="submission" date="2016-10" db="EMBL/GenBank/DDBJ databases">
        <authorList>
            <person name="Varghese N."/>
            <person name="Submissions S."/>
        </authorList>
    </citation>
    <scope>NUCLEOTIDE SEQUENCE [LARGE SCALE GENOMIC DNA]</scope>
    <source>
        <strain evidence="2">DSM 44526</strain>
    </source>
</reference>
<name>A0A1G7SFU8_9ACTN</name>
<accession>A0A1G7SFU8</accession>
<dbReference type="EMBL" id="FNCF01000003">
    <property type="protein sequence ID" value="SDG21782.1"/>
    <property type="molecule type" value="Genomic_DNA"/>
</dbReference>
<organism evidence="1 2">
    <name type="scientific">Klenkia brasiliensis</name>
    <dbReference type="NCBI Taxonomy" id="333142"/>
    <lineage>
        <taxon>Bacteria</taxon>
        <taxon>Bacillati</taxon>
        <taxon>Actinomycetota</taxon>
        <taxon>Actinomycetes</taxon>
        <taxon>Geodermatophilales</taxon>
        <taxon>Geodermatophilaceae</taxon>
        <taxon>Klenkia</taxon>
    </lineage>
</organism>
<keyword evidence="2" id="KW-1185">Reference proteome</keyword>
<evidence type="ECO:0000313" key="1">
    <source>
        <dbReference type="EMBL" id="SDG21782.1"/>
    </source>
</evidence>
<protein>
    <submittedName>
        <fullName evidence="1">Uncharacterized protein</fullName>
    </submittedName>
</protein>
<sequence>MSVATKVIEASIDELPSWDTISQRLADHLGLSLVLDRERAAVQDAFLTAELDLEWTGVVVYEGDHFRRAGQPSDPIPVPPDALRRVAEAVWSLGWPSPGHKPSRSIHECFLALNGQYRHCDVYWAMHKYLKGNRLRVVRRNWMLLKNVEAVLADPTLTIEERAELERELEHDLVNDYVAWLDRRDVRKHLFTNGREADLYDRERQVIIEAKANHRDDVMVAHGMGQAMYYRSLDQLGPDDRIAVLLPGRPGDEVVRLLWVYDVGLIYRDDEAFKEEWP</sequence>
<gene>
    <name evidence="1" type="ORF">SAMN05660324_2006</name>
</gene>
<proteinExistence type="predicted"/>
<dbReference type="AlphaFoldDB" id="A0A1G7SFU8"/>